<dbReference type="Proteomes" id="UP000004535">
    <property type="component" value="Unassembled WGS sequence"/>
</dbReference>
<evidence type="ECO:0000256" key="1">
    <source>
        <dbReference type="SAM" id="MobiDB-lite"/>
    </source>
</evidence>
<feature type="region of interest" description="Disordered" evidence="1">
    <location>
        <begin position="1"/>
        <end position="29"/>
    </location>
</feature>
<reference evidence="2 3" key="1">
    <citation type="journal article" date="2012" name="J. Bacteriol.">
        <title>Draft Genome Sequence Determination for Cystic Fibrosis and Chronic Granulomatous Disease Burkholderia multivorans Isolates.</title>
        <authorList>
            <person name="Varga J.J."/>
            <person name="Losada L."/>
            <person name="Zelazny A.M."/>
            <person name="Brinkac L."/>
            <person name="Harkins D."/>
            <person name="Radune D."/>
            <person name="Hostetler J."/>
            <person name="Sampaio E.P."/>
            <person name="Ronning C.M."/>
            <person name="Nierman W.C."/>
            <person name="Greenberg D.E."/>
            <person name="Holland S.M."/>
            <person name="Goldberg J.B."/>
        </authorList>
    </citation>
    <scope>NUCLEOTIDE SEQUENCE [LARGE SCALE GENOMIC DNA]</scope>
    <source>
        <strain evidence="2 3">CGD2</strain>
    </source>
</reference>
<dbReference type="AlphaFoldDB" id="B9BHL6"/>
<sequence>MVESSCLSCRGWGAGKAKREASRRNRGALRRFRSATRAVDDEVYPRHPTRMAS</sequence>
<dbReference type="EMBL" id="ACFC01000001">
    <property type="protein sequence ID" value="EEE09199.1"/>
    <property type="molecule type" value="Genomic_DNA"/>
</dbReference>
<evidence type="ECO:0000313" key="2">
    <source>
        <dbReference type="EMBL" id="EEE09199.1"/>
    </source>
</evidence>
<proteinExistence type="predicted"/>
<organism evidence="2 3">
    <name type="scientific">Burkholderia multivorans CGD2</name>
    <dbReference type="NCBI Taxonomy" id="513052"/>
    <lineage>
        <taxon>Bacteria</taxon>
        <taxon>Pseudomonadati</taxon>
        <taxon>Pseudomonadota</taxon>
        <taxon>Betaproteobacteria</taxon>
        <taxon>Burkholderiales</taxon>
        <taxon>Burkholderiaceae</taxon>
        <taxon>Burkholderia</taxon>
        <taxon>Burkholderia cepacia complex</taxon>
    </lineage>
</organism>
<protein>
    <submittedName>
        <fullName evidence="2">Uncharacterized protein</fullName>
    </submittedName>
</protein>
<gene>
    <name evidence="2" type="ORF">BURMUCGD2_4571</name>
</gene>
<comment type="caution">
    <text evidence="2">The sequence shown here is derived from an EMBL/GenBank/DDBJ whole genome shotgun (WGS) entry which is preliminary data.</text>
</comment>
<evidence type="ECO:0000313" key="3">
    <source>
        <dbReference type="Proteomes" id="UP000004535"/>
    </source>
</evidence>
<name>B9BHL6_9BURK</name>
<accession>B9BHL6</accession>